<accession>A0AAV2A1N5</accession>
<dbReference type="AlphaFoldDB" id="A0AAV2A1N5"/>
<proteinExistence type="predicted"/>
<name>A0AAV2A1N5_9ARAC</name>
<protein>
    <submittedName>
        <fullName evidence="1">Uncharacterized protein</fullName>
    </submittedName>
</protein>
<keyword evidence="2" id="KW-1185">Reference proteome</keyword>
<reference evidence="1 2" key="1">
    <citation type="submission" date="2024-04" db="EMBL/GenBank/DDBJ databases">
        <authorList>
            <person name="Rising A."/>
            <person name="Reimegard J."/>
            <person name="Sonavane S."/>
            <person name="Akerstrom W."/>
            <person name="Nylinder S."/>
            <person name="Hedman E."/>
            <person name="Kallberg Y."/>
        </authorList>
    </citation>
    <scope>NUCLEOTIDE SEQUENCE [LARGE SCALE GENOMIC DNA]</scope>
</reference>
<organism evidence="1 2">
    <name type="scientific">Larinioides sclopetarius</name>
    <dbReference type="NCBI Taxonomy" id="280406"/>
    <lineage>
        <taxon>Eukaryota</taxon>
        <taxon>Metazoa</taxon>
        <taxon>Ecdysozoa</taxon>
        <taxon>Arthropoda</taxon>
        <taxon>Chelicerata</taxon>
        <taxon>Arachnida</taxon>
        <taxon>Araneae</taxon>
        <taxon>Araneomorphae</taxon>
        <taxon>Entelegynae</taxon>
        <taxon>Araneoidea</taxon>
        <taxon>Araneidae</taxon>
        <taxon>Larinioides</taxon>
    </lineage>
</organism>
<dbReference type="EMBL" id="CAXIEN010000095">
    <property type="protein sequence ID" value="CAL1276633.1"/>
    <property type="molecule type" value="Genomic_DNA"/>
</dbReference>
<evidence type="ECO:0000313" key="2">
    <source>
        <dbReference type="Proteomes" id="UP001497382"/>
    </source>
</evidence>
<gene>
    <name evidence="1" type="ORF">LARSCL_LOCUS8771</name>
</gene>
<sequence>MNHNFRSSMRIQKLPSRLAHGDKILSYRYQSRRRLRDVTEELFHRLPGCLHRKRIRSAYPRLHHLLHEGERLRRYGAHEEEMTQEEF</sequence>
<comment type="caution">
    <text evidence="1">The sequence shown here is derived from an EMBL/GenBank/DDBJ whole genome shotgun (WGS) entry which is preliminary data.</text>
</comment>
<evidence type="ECO:0000313" key="1">
    <source>
        <dbReference type="EMBL" id="CAL1276633.1"/>
    </source>
</evidence>
<dbReference type="Proteomes" id="UP001497382">
    <property type="component" value="Unassembled WGS sequence"/>
</dbReference>